<dbReference type="PROSITE" id="PS51257">
    <property type="entry name" value="PROKAR_LIPOPROTEIN"/>
    <property type="match status" value="1"/>
</dbReference>
<organism evidence="7 8">
    <name type="scientific">Pontibacter diazotrophicus</name>
    <dbReference type="NCBI Taxonomy" id="1400979"/>
    <lineage>
        <taxon>Bacteria</taxon>
        <taxon>Pseudomonadati</taxon>
        <taxon>Bacteroidota</taxon>
        <taxon>Cytophagia</taxon>
        <taxon>Cytophagales</taxon>
        <taxon>Hymenobacteraceae</taxon>
        <taxon>Pontibacter</taxon>
    </lineage>
</organism>
<evidence type="ECO:0000313" key="7">
    <source>
        <dbReference type="EMBL" id="RDV15487.1"/>
    </source>
</evidence>
<dbReference type="RefSeq" id="WP_115565081.1">
    <property type="nucleotide sequence ID" value="NZ_QRGR01000008.1"/>
</dbReference>
<evidence type="ECO:0000256" key="1">
    <source>
        <dbReference type="ARBA" id="ARBA00022714"/>
    </source>
</evidence>
<dbReference type="GO" id="GO:0046872">
    <property type="term" value="F:metal ion binding"/>
    <property type="evidence" value="ECO:0007669"/>
    <property type="project" value="UniProtKB-KW"/>
</dbReference>
<dbReference type="InterPro" id="IPR036922">
    <property type="entry name" value="Rieske_2Fe-2S_sf"/>
</dbReference>
<proteinExistence type="predicted"/>
<keyword evidence="8" id="KW-1185">Reference proteome</keyword>
<keyword evidence="4" id="KW-0411">Iron-sulfur</keyword>
<keyword evidence="5" id="KW-0732">Signal</keyword>
<comment type="caution">
    <text evidence="7">The sequence shown here is derived from an EMBL/GenBank/DDBJ whole genome shotgun (WGS) entry which is preliminary data.</text>
</comment>
<dbReference type="PROSITE" id="PS51296">
    <property type="entry name" value="RIESKE"/>
    <property type="match status" value="1"/>
</dbReference>
<protein>
    <recommendedName>
        <fullName evidence="6">Rieske domain-containing protein</fullName>
    </recommendedName>
</protein>
<dbReference type="Gene3D" id="2.102.10.10">
    <property type="entry name" value="Rieske [2Fe-2S] iron-sulphur domain"/>
    <property type="match status" value="1"/>
</dbReference>
<evidence type="ECO:0000256" key="2">
    <source>
        <dbReference type="ARBA" id="ARBA00022723"/>
    </source>
</evidence>
<keyword evidence="3" id="KW-0408">Iron</keyword>
<evidence type="ECO:0000256" key="4">
    <source>
        <dbReference type="ARBA" id="ARBA00023014"/>
    </source>
</evidence>
<dbReference type="OrthoDB" id="1201186at2"/>
<dbReference type="InterPro" id="IPR017941">
    <property type="entry name" value="Rieske_2Fe-2S"/>
</dbReference>
<keyword evidence="1" id="KW-0001">2Fe-2S</keyword>
<feature type="signal peptide" evidence="5">
    <location>
        <begin position="1"/>
        <end position="19"/>
    </location>
</feature>
<evidence type="ECO:0000256" key="3">
    <source>
        <dbReference type="ARBA" id="ARBA00023004"/>
    </source>
</evidence>
<dbReference type="GO" id="GO:0051537">
    <property type="term" value="F:2 iron, 2 sulfur cluster binding"/>
    <property type="evidence" value="ECO:0007669"/>
    <property type="project" value="UniProtKB-KW"/>
</dbReference>
<evidence type="ECO:0000313" key="8">
    <source>
        <dbReference type="Proteomes" id="UP000256708"/>
    </source>
</evidence>
<feature type="chain" id="PRO_5017553805" description="Rieske domain-containing protein" evidence="5">
    <location>
        <begin position="20"/>
        <end position="140"/>
    </location>
</feature>
<dbReference type="Proteomes" id="UP000256708">
    <property type="component" value="Unassembled WGS sequence"/>
</dbReference>
<dbReference type="SUPFAM" id="SSF50022">
    <property type="entry name" value="ISP domain"/>
    <property type="match status" value="1"/>
</dbReference>
<evidence type="ECO:0000259" key="6">
    <source>
        <dbReference type="PROSITE" id="PS51296"/>
    </source>
</evidence>
<dbReference type="AlphaFoldDB" id="A0A3D8LDL1"/>
<name>A0A3D8LDL1_9BACT</name>
<keyword evidence="2" id="KW-0479">Metal-binding</keyword>
<reference evidence="8" key="1">
    <citation type="submission" date="2018-08" db="EMBL/GenBank/DDBJ databases">
        <authorList>
            <person name="Liu Z.-W."/>
            <person name="Du Z.-J."/>
        </authorList>
    </citation>
    <scope>NUCLEOTIDE SEQUENCE [LARGE SCALE GENOMIC DNA]</scope>
    <source>
        <strain evidence="8">H4X</strain>
    </source>
</reference>
<gene>
    <name evidence="7" type="ORF">DXT99_08310</name>
</gene>
<accession>A0A3D8LDL1</accession>
<evidence type="ECO:0000256" key="5">
    <source>
        <dbReference type="SAM" id="SignalP"/>
    </source>
</evidence>
<feature type="domain" description="Rieske" evidence="6">
    <location>
        <begin position="43"/>
        <end position="138"/>
    </location>
</feature>
<sequence length="140" mass="15223">MCKLWALCALLLLFTTACNNSNGIGPRIPEVFVDEQISVNSQLYPGLRQDGGYAYINGGYKGILIVRQNASQYLAFERACPYDPTASCSQVEVDPSNLFIVDDCCGSQFNMQGNVTGGPSVYGLQQYRTALSGSLLYISN</sequence>
<dbReference type="EMBL" id="QRGR01000008">
    <property type="protein sequence ID" value="RDV15487.1"/>
    <property type="molecule type" value="Genomic_DNA"/>
</dbReference>